<sequence length="62" mass="7373">KMPNLRMKVKKRNGQYWWTESSKANLDVEELVTDNVNASVESLLLRRYNLERGPLWFARFSS</sequence>
<protein>
    <submittedName>
        <fullName evidence="1">Uncharacterized protein</fullName>
    </submittedName>
</protein>
<gene>
    <name evidence="1" type="ORF">SK128_022773</name>
</gene>
<comment type="caution">
    <text evidence="1">The sequence shown here is derived from an EMBL/GenBank/DDBJ whole genome shotgun (WGS) entry which is preliminary data.</text>
</comment>
<dbReference type="EMBL" id="JAXCGZ010015856">
    <property type="protein sequence ID" value="KAK7069775.1"/>
    <property type="molecule type" value="Genomic_DNA"/>
</dbReference>
<keyword evidence="2" id="KW-1185">Reference proteome</keyword>
<accession>A0AAN9A2A3</accession>
<feature type="non-terminal residue" evidence="1">
    <location>
        <position position="1"/>
    </location>
</feature>
<dbReference type="Proteomes" id="UP001381693">
    <property type="component" value="Unassembled WGS sequence"/>
</dbReference>
<proteinExistence type="predicted"/>
<organism evidence="1 2">
    <name type="scientific">Halocaridina rubra</name>
    <name type="common">Hawaiian red shrimp</name>
    <dbReference type="NCBI Taxonomy" id="373956"/>
    <lineage>
        <taxon>Eukaryota</taxon>
        <taxon>Metazoa</taxon>
        <taxon>Ecdysozoa</taxon>
        <taxon>Arthropoda</taxon>
        <taxon>Crustacea</taxon>
        <taxon>Multicrustacea</taxon>
        <taxon>Malacostraca</taxon>
        <taxon>Eumalacostraca</taxon>
        <taxon>Eucarida</taxon>
        <taxon>Decapoda</taxon>
        <taxon>Pleocyemata</taxon>
        <taxon>Caridea</taxon>
        <taxon>Atyoidea</taxon>
        <taxon>Atyidae</taxon>
        <taxon>Halocaridina</taxon>
    </lineage>
</organism>
<dbReference type="AlphaFoldDB" id="A0AAN9A2A3"/>
<evidence type="ECO:0000313" key="2">
    <source>
        <dbReference type="Proteomes" id="UP001381693"/>
    </source>
</evidence>
<reference evidence="1 2" key="1">
    <citation type="submission" date="2023-11" db="EMBL/GenBank/DDBJ databases">
        <title>Halocaridina rubra genome assembly.</title>
        <authorList>
            <person name="Smith C."/>
        </authorList>
    </citation>
    <scope>NUCLEOTIDE SEQUENCE [LARGE SCALE GENOMIC DNA]</scope>
    <source>
        <strain evidence="1">EP-1</strain>
        <tissue evidence="1">Whole</tissue>
    </source>
</reference>
<name>A0AAN9A2A3_HALRR</name>
<evidence type="ECO:0000313" key="1">
    <source>
        <dbReference type="EMBL" id="KAK7069775.1"/>
    </source>
</evidence>